<feature type="compositionally biased region" description="Low complexity" evidence="3">
    <location>
        <begin position="41"/>
        <end position="61"/>
    </location>
</feature>
<protein>
    <submittedName>
        <fullName evidence="5">Glucosaminidase domain-containing protein</fullName>
    </submittedName>
</protein>
<dbReference type="PROSITE" id="PS51257">
    <property type="entry name" value="PROKAR_LIPOPROTEIN"/>
    <property type="match status" value="1"/>
</dbReference>
<feature type="compositionally biased region" description="Low complexity" evidence="3">
    <location>
        <begin position="108"/>
        <end position="122"/>
    </location>
</feature>
<sequence length="364" mass="39201">MKGKVLLVLGCLLLTGCQKQVKQTVLAETKESSAVQSGVIESAANSPAASSEAVSSVQAEPESTEVSSIEEGQSSESLETQETQEIQETPDTSSLTTVPSESAESTDSSVAQEEPEVVAPVQTPLPTEKVEENYQFSVVKNQTTEEFIQTIGSDAQQIAWDNGLYASVMIAQAILETGSGNSQLARPPHHNLFGIKGSYQGKNVSFNTQEDKGDGQLYTIQSAFRQYPSYKESLEDYAALLKNGLSGNSGFYQATWKGNAATYREATKALTGKYATDTSYDKKLNALIETYELDSFDQEPEKELAEPSSATSGESTTETSEGNFLSSETINKQVKIQETEQPVQKIPGAAQRPANQLSGSRNAQ</sequence>
<reference evidence="5 6" key="1">
    <citation type="submission" date="2021-03" db="EMBL/GenBank/DDBJ databases">
        <title>Enterococcal diversity collection.</title>
        <authorList>
            <person name="Gilmore M.S."/>
            <person name="Schwartzman J."/>
            <person name="Van Tyne D."/>
            <person name="Martin M."/>
            <person name="Earl A.M."/>
            <person name="Manson A.L."/>
            <person name="Straub T."/>
            <person name="Salamzade R."/>
            <person name="Saavedra J."/>
            <person name="Lebreton F."/>
            <person name="Prichula J."/>
            <person name="Schaufler K."/>
            <person name="Gaca A."/>
            <person name="Sgardioli B."/>
            <person name="Wagenaar J."/>
            <person name="Strong T."/>
        </authorList>
    </citation>
    <scope>NUCLEOTIDE SEQUENCE [LARGE SCALE GENOMIC DNA]</scope>
    <source>
        <strain evidence="5 6">669A</strain>
    </source>
</reference>
<organism evidence="5 6">
    <name type="scientific">Candidatus Enterococcus moelleringii</name>
    <dbReference type="NCBI Taxonomy" id="2815325"/>
    <lineage>
        <taxon>Bacteria</taxon>
        <taxon>Bacillati</taxon>
        <taxon>Bacillota</taxon>
        <taxon>Bacilli</taxon>
        <taxon>Lactobacillales</taxon>
        <taxon>Enterococcaceae</taxon>
        <taxon>Enterococcus</taxon>
    </lineage>
</organism>
<feature type="region of interest" description="Disordered" evidence="3">
    <location>
        <begin position="30"/>
        <end position="128"/>
    </location>
</feature>
<evidence type="ECO:0000313" key="6">
    <source>
        <dbReference type="Proteomes" id="UP000664601"/>
    </source>
</evidence>
<dbReference type="Gene3D" id="1.10.530.10">
    <property type="match status" value="1"/>
</dbReference>
<dbReference type="InterPro" id="IPR051056">
    <property type="entry name" value="Glycosyl_Hydrolase_73"/>
</dbReference>
<accession>A0ABS3L6S7</accession>
<gene>
    <name evidence="5" type="ORF">JZO70_03945</name>
</gene>
<dbReference type="EMBL" id="JAFREM010000005">
    <property type="protein sequence ID" value="MBO1305300.1"/>
    <property type="molecule type" value="Genomic_DNA"/>
</dbReference>
<dbReference type="Proteomes" id="UP000664601">
    <property type="component" value="Unassembled WGS sequence"/>
</dbReference>
<evidence type="ECO:0000256" key="1">
    <source>
        <dbReference type="ARBA" id="ARBA00010266"/>
    </source>
</evidence>
<proteinExistence type="inferred from homology"/>
<dbReference type="InterPro" id="IPR002901">
    <property type="entry name" value="MGlyc_endo_b_GlcNAc-like_dom"/>
</dbReference>
<dbReference type="SMART" id="SM00047">
    <property type="entry name" value="LYZ2"/>
    <property type="match status" value="1"/>
</dbReference>
<keyword evidence="2" id="KW-0378">Hydrolase</keyword>
<comment type="caution">
    <text evidence="5">The sequence shown here is derived from an EMBL/GenBank/DDBJ whole genome shotgun (WGS) entry which is preliminary data.</text>
</comment>
<dbReference type="PANTHER" id="PTHR33308:SF9">
    <property type="entry name" value="PEPTIDOGLYCAN HYDROLASE FLGJ"/>
    <property type="match status" value="1"/>
</dbReference>
<feature type="domain" description="Mannosyl-glycoprotein endo-beta-N-acetylglucosamidase-like" evidence="4">
    <location>
        <begin position="135"/>
        <end position="297"/>
    </location>
</feature>
<feature type="compositionally biased region" description="Polar residues" evidence="3">
    <location>
        <begin position="353"/>
        <end position="364"/>
    </location>
</feature>
<dbReference type="Gene3D" id="4.10.80.30">
    <property type="entry name" value="DNA polymerase, domain 6"/>
    <property type="match status" value="1"/>
</dbReference>
<feature type="compositionally biased region" description="Low complexity" evidence="3">
    <location>
        <begin position="306"/>
        <end position="322"/>
    </location>
</feature>
<comment type="similarity">
    <text evidence="1">Belongs to the glycosyl hydrolase 73 family.</text>
</comment>
<feature type="compositionally biased region" description="Polar residues" evidence="3">
    <location>
        <begin position="90"/>
        <end position="107"/>
    </location>
</feature>
<evidence type="ECO:0000259" key="4">
    <source>
        <dbReference type="SMART" id="SM00047"/>
    </source>
</evidence>
<dbReference type="PANTHER" id="PTHR33308">
    <property type="entry name" value="PEPTIDOGLYCAN HYDROLASE FLGJ"/>
    <property type="match status" value="1"/>
</dbReference>
<evidence type="ECO:0000256" key="3">
    <source>
        <dbReference type="SAM" id="MobiDB-lite"/>
    </source>
</evidence>
<feature type="compositionally biased region" description="Polar residues" evidence="3">
    <location>
        <begin position="323"/>
        <end position="342"/>
    </location>
</feature>
<dbReference type="Pfam" id="PF01832">
    <property type="entry name" value="Glucosaminidase"/>
    <property type="match status" value="1"/>
</dbReference>
<name>A0ABS3L6S7_9ENTE</name>
<keyword evidence="6" id="KW-1185">Reference proteome</keyword>
<feature type="compositionally biased region" description="Low complexity" evidence="3">
    <location>
        <begin position="70"/>
        <end position="89"/>
    </location>
</feature>
<evidence type="ECO:0000256" key="2">
    <source>
        <dbReference type="ARBA" id="ARBA00022801"/>
    </source>
</evidence>
<evidence type="ECO:0000313" key="5">
    <source>
        <dbReference type="EMBL" id="MBO1305300.1"/>
    </source>
</evidence>
<feature type="region of interest" description="Disordered" evidence="3">
    <location>
        <begin position="295"/>
        <end position="364"/>
    </location>
</feature>
<dbReference type="RefSeq" id="WP_207672245.1">
    <property type="nucleotide sequence ID" value="NZ_JAFREM010000005.1"/>
</dbReference>